<feature type="transmembrane region" description="Helical" evidence="1">
    <location>
        <begin position="110"/>
        <end position="129"/>
    </location>
</feature>
<name>A0A2A9D1E1_9MICO</name>
<comment type="caution">
    <text evidence="2">The sequence shown here is derived from an EMBL/GenBank/DDBJ whole genome shotgun (WGS) entry which is preliminary data.</text>
</comment>
<feature type="transmembrane region" description="Helical" evidence="1">
    <location>
        <begin position="179"/>
        <end position="197"/>
    </location>
</feature>
<keyword evidence="3" id="KW-1185">Reference proteome</keyword>
<feature type="transmembrane region" description="Helical" evidence="1">
    <location>
        <begin position="83"/>
        <end position="104"/>
    </location>
</feature>
<feature type="transmembrane region" description="Helical" evidence="1">
    <location>
        <begin position="157"/>
        <end position="173"/>
    </location>
</feature>
<feature type="transmembrane region" description="Helical" evidence="1">
    <location>
        <begin position="377"/>
        <end position="397"/>
    </location>
</feature>
<dbReference type="AlphaFoldDB" id="A0A2A9D1E1"/>
<feature type="transmembrane region" description="Helical" evidence="1">
    <location>
        <begin position="49"/>
        <end position="71"/>
    </location>
</feature>
<evidence type="ECO:0000256" key="1">
    <source>
        <dbReference type="SAM" id="Phobius"/>
    </source>
</evidence>
<evidence type="ECO:0000313" key="3">
    <source>
        <dbReference type="Proteomes" id="UP000224915"/>
    </source>
</evidence>
<proteinExistence type="predicted"/>
<keyword evidence="1" id="KW-0472">Membrane</keyword>
<sequence length="416" mass="43639">MWTRAEGLLALVLVFAVGSQVSLLYHAPLGALASLALFPLWQRTLATSGWVRLLMGLLAVSAACGLLLSLLARSTHAISTYSIVERSLMLACLVGGLGALLYALARFTPATVALVYGLGMAAAVPLAGINPANPWKFSLSMPVTVVVLALLMRRDRASLQVVALVGLGAVGMVSDSRSYASMMFLAAAILAWNRVLPRLVGARRRWGNLFGLAALGIALFYFMQFALLQGYFGEVTQQRTADQIERSGSLLLGGRPELAASLALLRAHPAGLGSGTIANAGDVYRAQEGMAGIGYDPNNGYVLNYMFGSGVEVHSVAADFWLWFGLPGLAAVIVAGALVASGVNRALRAGAMSGLLAYVGIRFFWDLAFSPASTSMRLAVLAIALAVVALRPGRVVGARDYRSRGSSSAMSQSSAT</sequence>
<reference evidence="2 3" key="1">
    <citation type="submission" date="2017-10" db="EMBL/GenBank/DDBJ databases">
        <title>Sequencing the genomes of 1000 actinobacteria strains.</title>
        <authorList>
            <person name="Klenk H.-P."/>
        </authorList>
    </citation>
    <scope>NUCLEOTIDE SEQUENCE [LARGE SCALE GENOMIC DNA]</scope>
    <source>
        <strain evidence="2 3">DSM 21801</strain>
    </source>
</reference>
<keyword evidence="1" id="KW-0812">Transmembrane</keyword>
<dbReference type="Proteomes" id="UP000224915">
    <property type="component" value="Unassembled WGS sequence"/>
</dbReference>
<keyword evidence="1" id="KW-1133">Transmembrane helix</keyword>
<evidence type="ECO:0000313" key="2">
    <source>
        <dbReference type="EMBL" id="PFG20463.1"/>
    </source>
</evidence>
<organism evidence="2 3">
    <name type="scientific">Serinibacter salmoneus</name>
    <dbReference type="NCBI Taxonomy" id="556530"/>
    <lineage>
        <taxon>Bacteria</taxon>
        <taxon>Bacillati</taxon>
        <taxon>Actinomycetota</taxon>
        <taxon>Actinomycetes</taxon>
        <taxon>Micrococcales</taxon>
        <taxon>Beutenbergiaceae</taxon>
        <taxon>Serinibacter</taxon>
    </lineage>
</organism>
<evidence type="ECO:0008006" key="4">
    <source>
        <dbReference type="Google" id="ProtNLM"/>
    </source>
</evidence>
<accession>A0A2A9D1E1</accession>
<dbReference type="EMBL" id="PDJD01000001">
    <property type="protein sequence ID" value="PFG20463.1"/>
    <property type="molecule type" value="Genomic_DNA"/>
</dbReference>
<gene>
    <name evidence="2" type="ORF">ATL40_2063</name>
</gene>
<feature type="transmembrane region" description="Helical" evidence="1">
    <location>
        <begin position="320"/>
        <end position="339"/>
    </location>
</feature>
<protein>
    <recommendedName>
        <fullName evidence="4">O-antigen ligase-like membrane protein</fullName>
    </recommendedName>
</protein>
<feature type="transmembrane region" description="Helical" evidence="1">
    <location>
        <begin position="209"/>
        <end position="232"/>
    </location>
</feature>
<feature type="transmembrane region" description="Helical" evidence="1">
    <location>
        <begin position="346"/>
        <end position="365"/>
    </location>
</feature>